<sequence>MRNVKIILGLFVLHLFAYSQNTFNKKDVFTYKTPHYYESIELLENGSFVYYSRSEFIKTEIKGNWQLRDDSILVLDSRPQRSRITVLESRKRSKKSTFQIRNTDNHHIHYNLYLITMDNDTLEFKNQFDQTAVLGNFSSFYVVDTQGQYSPTYKILGSRSNIFYIMIEEKRVFENEYWKYYGEYLVPLGIDGKYSNYKLVKNQRLSAE</sequence>
<dbReference type="OrthoDB" id="1344483at2"/>
<dbReference type="AlphaFoldDB" id="A0A3S0QUH2"/>
<dbReference type="Proteomes" id="UP000278983">
    <property type="component" value="Unassembled WGS sequence"/>
</dbReference>
<proteinExistence type="predicted"/>
<accession>A0A3S0QUH2</accession>
<comment type="caution">
    <text evidence="1">The sequence shown here is derived from an EMBL/GenBank/DDBJ whole genome shotgun (WGS) entry which is preliminary data.</text>
</comment>
<evidence type="ECO:0000313" key="2">
    <source>
        <dbReference type="Proteomes" id="UP000278983"/>
    </source>
</evidence>
<keyword evidence="2" id="KW-1185">Reference proteome</keyword>
<dbReference type="RefSeq" id="WP_126679003.1">
    <property type="nucleotide sequence ID" value="NZ_RYYU01000001.1"/>
</dbReference>
<organism evidence="1 2">
    <name type="scientific">Prevotella koreensis</name>
    <dbReference type="NCBI Taxonomy" id="2490854"/>
    <lineage>
        <taxon>Bacteria</taxon>
        <taxon>Pseudomonadati</taxon>
        <taxon>Bacteroidota</taxon>
        <taxon>Bacteroidia</taxon>
        <taxon>Bacteroidales</taxon>
        <taxon>Prevotellaceae</taxon>
        <taxon>Prevotella</taxon>
    </lineage>
</organism>
<dbReference type="EMBL" id="RYYU01000001">
    <property type="protein sequence ID" value="RUL59904.1"/>
    <property type="molecule type" value="Genomic_DNA"/>
</dbReference>
<reference evidence="1 2" key="1">
    <citation type="submission" date="2018-12" db="EMBL/GenBank/DDBJ databases">
        <title>Genome sequencing of Prevotella sp. KCOM 3155 (= JS262).</title>
        <authorList>
            <person name="Kook J.-K."/>
            <person name="Park S.-N."/>
            <person name="Lim Y.K."/>
        </authorList>
    </citation>
    <scope>NUCLEOTIDE SEQUENCE [LARGE SCALE GENOMIC DNA]</scope>
    <source>
        <strain evidence="1 2">KCOM 3155</strain>
    </source>
</reference>
<gene>
    <name evidence="1" type="ORF">EHV08_09225</name>
</gene>
<evidence type="ECO:0000313" key="1">
    <source>
        <dbReference type="EMBL" id="RUL59904.1"/>
    </source>
</evidence>
<name>A0A3S0QUH2_9BACT</name>
<protein>
    <submittedName>
        <fullName evidence="1">Uncharacterized protein</fullName>
    </submittedName>
</protein>